<dbReference type="Pfam" id="PF10394">
    <property type="entry name" value="Hat1_N"/>
    <property type="match status" value="1"/>
</dbReference>
<dbReference type="GO" id="GO:0000781">
    <property type="term" value="C:chromosome, telomeric region"/>
    <property type="evidence" value="ECO:0007669"/>
    <property type="project" value="GOC"/>
</dbReference>
<comment type="caution">
    <text evidence="14">The sequence shown here is derived from an EMBL/GenBank/DDBJ whole genome shotgun (WGS) entry which is preliminary data.</text>
</comment>
<evidence type="ECO:0000313" key="15">
    <source>
        <dbReference type="Proteomes" id="UP000799444"/>
    </source>
</evidence>
<evidence type="ECO:0000256" key="10">
    <source>
        <dbReference type="PIRSR" id="PIRSR038084-3"/>
    </source>
</evidence>
<dbReference type="GO" id="GO:0004402">
    <property type="term" value="F:histone acetyltransferase activity"/>
    <property type="evidence" value="ECO:0007669"/>
    <property type="project" value="UniProtKB-UniRule"/>
</dbReference>
<keyword evidence="11" id="KW-0175">Coiled coil</keyword>
<feature type="binding site" evidence="9">
    <location>
        <begin position="289"/>
        <end position="295"/>
    </location>
    <ligand>
        <name>acetyl-CoA</name>
        <dbReference type="ChEBI" id="CHEBI:57288"/>
    </ligand>
</feature>
<feature type="site" description="Interaction with histone H4 N-terminus" evidence="10">
    <location>
        <position position="192"/>
    </location>
</feature>
<dbReference type="GO" id="GO:0005634">
    <property type="term" value="C:nucleus"/>
    <property type="evidence" value="ECO:0007669"/>
    <property type="project" value="UniProtKB-SubCell"/>
</dbReference>
<evidence type="ECO:0000259" key="13">
    <source>
        <dbReference type="Pfam" id="PF10394"/>
    </source>
</evidence>
<evidence type="ECO:0000256" key="6">
    <source>
        <dbReference type="ARBA" id="ARBA00048017"/>
    </source>
</evidence>
<feature type="region of interest" description="Interaction with histone H4 N-terminus" evidence="9">
    <location>
        <begin position="220"/>
        <end position="222"/>
    </location>
</feature>
<evidence type="ECO:0000256" key="9">
    <source>
        <dbReference type="PIRSR" id="PIRSR038084-2"/>
    </source>
</evidence>
<comment type="function">
    <text evidence="7">Catalytic component of the histone acetylase B (HAT-B) complex. Has intrinsic substrate specificity that modifies lysine in recognition sequence GXGKXG. Involved in DNA double-strand break repair.</text>
</comment>
<keyword evidence="15" id="KW-1185">Reference proteome</keyword>
<dbReference type="GO" id="GO:0005737">
    <property type="term" value="C:cytoplasm"/>
    <property type="evidence" value="ECO:0007669"/>
    <property type="project" value="UniProtKB-SubCell"/>
</dbReference>
<evidence type="ECO:0000256" key="3">
    <source>
        <dbReference type="ARBA" id="ARBA00021268"/>
    </source>
</evidence>
<feature type="coiled-coil region" evidence="11">
    <location>
        <begin position="438"/>
        <end position="465"/>
    </location>
</feature>
<dbReference type="OrthoDB" id="10253098at2759"/>
<sequence length="518" mass="59346">MASSLDNLMDEWVTDSNEAFYLNLTRSTSSKDKPQRVLDEPFNPSFTYEIYGDEQKLVGYKEPAIYLDFRANDLTPSLDIQFKQKLDLATIIPEFEQVDLEEPLKDILPSYVFESSENNHVPGPDPTSQAWTPPGKLIRSFKQQGKDYEIWGASLADPRALQIFRNMQILVILFIEGGSQLELDEPWTLDRWTLYLMYEVTPLKNSSASPYTIAGFSTSYRYWVFPTLEVMRAIKAIPSPPASDSGHVTDYHTHLTQDPKTHLINEQINTLEVQSRERISQFIILPPYQRRSLGSELYETIFGVLVKVSNVWEIPVEDPSEAFDAMRDYSDMAYLRRMSSFEALSLASSIPPDKMRKDAPIPRDLILGNGADLDAIRHESKIVPRQFNRLVEMHLLSTIPTLSRSTARLTRKDKSSNENDRKYYFWRLAVKDRIYRQSADVLDQLEDHAEKVQKLEDAVDNVVDEYSERLQGIDKRVGKGPQESQNSANKLAKRKRVVVDDDDEDDADSVASSKKIKA</sequence>
<evidence type="ECO:0000313" key="14">
    <source>
        <dbReference type="EMBL" id="KAF2730671.1"/>
    </source>
</evidence>
<gene>
    <name evidence="14" type="ORF">EJ04DRAFT_500082</name>
</gene>
<evidence type="ECO:0000256" key="4">
    <source>
        <dbReference type="ARBA" id="ARBA00022679"/>
    </source>
</evidence>
<dbReference type="Proteomes" id="UP000799444">
    <property type="component" value="Unassembled WGS sequence"/>
</dbReference>
<dbReference type="InterPro" id="IPR037113">
    <property type="entry name" value="Hat1_N_sf"/>
</dbReference>
<evidence type="ECO:0000256" key="5">
    <source>
        <dbReference type="ARBA" id="ARBA00023315"/>
    </source>
</evidence>
<comment type="subunit">
    <text evidence="7">Component of the HAT-B complex composed of at least HAT1 and HAT2. The HAT-B complex binds to histone H4 tail.</text>
</comment>
<evidence type="ECO:0000256" key="8">
    <source>
        <dbReference type="PIRSR" id="PIRSR038084-1"/>
    </source>
</evidence>
<dbReference type="EMBL" id="ML996212">
    <property type="protein sequence ID" value="KAF2730671.1"/>
    <property type="molecule type" value="Genomic_DNA"/>
</dbReference>
<dbReference type="InterPro" id="IPR019467">
    <property type="entry name" value="Hat1_N"/>
</dbReference>
<dbReference type="GO" id="GO:0031509">
    <property type="term" value="P:subtelomeric heterochromatin formation"/>
    <property type="evidence" value="ECO:0007669"/>
    <property type="project" value="InterPro"/>
</dbReference>
<evidence type="ECO:0000256" key="11">
    <source>
        <dbReference type="SAM" id="Coils"/>
    </source>
</evidence>
<dbReference type="Gene3D" id="3.40.630.30">
    <property type="match status" value="1"/>
</dbReference>
<feature type="binding site" evidence="9">
    <location>
        <begin position="282"/>
        <end position="284"/>
    </location>
    <ligand>
        <name>acetyl-CoA</name>
        <dbReference type="ChEBI" id="CHEBI:57288"/>
    </ligand>
</feature>
<reference evidence="14" key="1">
    <citation type="journal article" date="2020" name="Stud. Mycol.">
        <title>101 Dothideomycetes genomes: a test case for predicting lifestyles and emergence of pathogens.</title>
        <authorList>
            <person name="Haridas S."/>
            <person name="Albert R."/>
            <person name="Binder M."/>
            <person name="Bloem J."/>
            <person name="Labutti K."/>
            <person name="Salamov A."/>
            <person name="Andreopoulos B."/>
            <person name="Baker S."/>
            <person name="Barry K."/>
            <person name="Bills G."/>
            <person name="Bluhm B."/>
            <person name="Cannon C."/>
            <person name="Castanera R."/>
            <person name="Culley D."/>
            <person name="Daum C."/>
            <person name="Ezra D."/>
            <person name="Gonzalez J."/>
            <person name="Henrissat B."/>
            <person name="Kuo A."/>
            <person name="Liang C."/>
            <person name="Lipzen A."/>
            <person name="Lutzoni F."/>
            <person name="Magnuson J."/>
            <person name="Mondo S."/>
            <person name="Nolan M."/>
            <person name="Ohm R."/>
            <person name="Pangilinan J."/>
            <person name="Park H.-J."/>
            <person name="Ramirez L."/>
            <person name="Alfaro M."/>
            <person name="Sun H."/>
            <person name="Tritt A."/>
            <person name="Yoshinaga Y."/>
            <person name="Zwiers L.-H."/>
            <person name="Turgeon B."/>
            <person name="Goodwin S."/>
            <person name="Spatafora J."/>
            <person name="Crous P."/>
            <person name="Grigoriev I."/>
        </authorList>
    </citation>
    <scope>NUCLEOTIDE SEQUENCE</scope>
    <source>
        <strain evidence="14">CBS 125425</strain>
    </source>
</reference>
<dbReference type="PANTHER" id="PTHR12046">
    <property type="entry name" value="HISTONE ACETYLTRANSFERASE TYPE B CATALYTIC SUBUNIT"/>
    <property type="match status" value="1"/>
</dbReference>
<name>A0A9P4QTI9_9PLEO</name>
<dbReference type="Pfam" id="PF21184">
    <property type="entry name" value="HAT1_C_fung"/>
    <property type="match status" value="1"/>
</dbReference>
<evidence type="ECO:0000256" key="1">
    <source>
        <dbReference type="ARBA" id="ARBA00010543"/>
    </source>
</evidence>
<evidence type="ECO:0000256" key="7">
    <source>
        <dbReference type="PIRNR" id="PIRNR038084"/>
    </source>
</evidence>
<dbReference type="AlphaFoldDB" id="A0A9P4QTI9"/>
<comment type="catalytic activity">
    <reaction evidence="6 7">
        <text>L-lysyl-[protein] + acetyl-CoA = N(6)-acetyl-L-lysyl-[protein] + CoA + H(+)</text>
        <dbReference type="Rhea" id="RHEA:45948"/>
        <dbReference type="Rhea" id="RHEA-COMP:9752"/>
        <dbReference type="Rhea" id="RHEA-COMP:10731"/>
        <dbReference type="ChEBI" id="CHEBI:15378"/>
        <dbReference type="ChEBI" id="CHEBI:29969"/>
        <dbReference type="ChEBI" id="CHEBI:57287"/>
        <dbReference type="ChEBI" id="CHEBI:57288"/>
        <dbReference type="ChEBI" id="CHEBI:61930"/>
        <dbReference type="EC" id="2.3.1.48"/>
    </reaction>
</comment>
<feature type="domain" description="Histone acetyl transferase HAT1 N-terminal" evidence="13">
    <location>
        <begin position="12"/>
        <end position="176"/>
    </location>
</feature>
<organism evidence="14 15">
    <name type="scientific">Polyplosphaeria fusca</name>
    <dbReference type="NCBI Taxonomy" id="682080"/>
    <lineage>
        <taxon>Eukaryota</taxon>
        <taxon>Fungi</taxon>
        <taxon>Dikarya</taxon>
        <taxon>Ascomycota</taxon>
        <taxon>Pezizomycotina</taxon>
        <taxon>Dothideomycetes</taxon>
        <taxon>Pleosporomycetidae</taxon>
        <taxon>Pleosporales</taxon>
        <taxon>Tetraplosphaeriaceae</taxon>
        <taxon>Polyplosphaeria</taxon>
    </lineage>
</organism>
<comment type="subcellular location">
    <subcellularLocation>
        <location evidence="7">Cytoplasm</location>
    </subcellularLocation>
    <subcellularLocation>
        <location evidence="7">Nucleus</location>
    </subcellularLocation>
</comment>
<dbReference type="PIRSF" id="PIRSF038084">
    <property type="entry name" value="HAT-B_cat"/>
    <property type="match status" value="1"/>
</dbReference>
<evidence type="ECO:0000256" key="12">
    <source>
        <dbReference type="SAM" id="MobiDB-lite"/>
    </source>
</evidence>
<protein>
    <recommendedName>
        <fullName evidence="3 7">Histone acetyltransferase type B catalytic subunit</fullName>
        <ecNumber evidence="2 7">2.3.1.48</ecNumber>
    </recommendedName>
</protein>
<keyword evidence="7" id="KW-0963">Cytoplasm</keyword>
<feature type="active site" description="Proton donor/acceptor" evidence="8">
    <location>
        <position position="317"/>
    </location>
</feature>
<proteinExistence type="inferred from homology"/>
<dbReference type="Gene3D" id="3.90.360.10">
    <property type="entry name" value="Histone acetyl transferase 1 (HAT1), N-terminal domain"/>
    <property type="match status" value="1"/>
</dbReference>
<keyword evidence="7" id="KW-0539">Nucleus</keyword>
<dbReference type="EC" id="2.3.1.48" evidence="2 7"/>
<dbReference type="SUPFAM" id="SSF55729">
    <property type="entry name" value="Acyl-CoA N-acyltransferases (Nat)"/>
    <property type="match status" value="1"/>
</dbReference>
<evidence type="ECO:0000256" key="2">
    <source>
        <dbReference type="ARBA" id="ARBA00013184"/>
    </source>
</evidence>
<dbReference type="InterPro" id="IPR016181">
    <property type="entry name" value="Acyl_CoA_acyltransferase"/>
</dbReference>
<keyword evidence="4 7" id="KW-0808">Transferase</keyword>
<comment type="similarity">
    <text evidence="1 7">Belongs to the HAT1 family.</text>
</comment>
<accession>A0A9P4QTI9</accession>
<feature type="compositionally biased region" description="Low complexity" evidence="12">
    <location>
        <begin position="509"/>
        <end position="518"/>
    </location>
</feature>
<keyword evidence="5 7" id="KW-0012">Acyltransferase</keyword>
<feature type="region of interest" description="Disordered" evidence="12">
    <location>
        <begin position="473"/>
        <end position="518"/>
    </location>
</feature>
<dbReference type="InterPro" id="IPR017380">
    <property type="entry name" value="Hist_AcTrfase_B-typ_cat-su"/>
</dbReference>